<feature type="transmembrane region" description="Helical" evidence="1">
    <location>
        <begin position="37"/>
        <end position="55"/>
    </location>
</feature>
<evidence type="ECO:0000313" key="3">
    <source>
        <dbReference type="Proteomes" id="UP000468650"/>
    </source>
</evidence>
<dbReference type="RefSeq" id="WP_151667647.1">
    <property type="nucleotide sequence ID" value="NZ_WBVO01000007.1"/>
</dbReference>
<dbReference type="Proteomes" id="UP000468650">
    <property type="component" value="Unassembled WGS sequence"/>
</dbReference>
<dbReference type="AlphaFoldDB" id="A0A6N6RFH8"/>
<feature type="transmembrane region" description="Helical" evidence="1">
    <location>
        <begin position="12"/>
        <end position="31"/>
    </location>
</feature>
<evidence type="ECO:0000256" key="1">
    <source>
        <dbReference type="SAM" id="Phobius"/>
    </source>
</evidence>
<keyword evidence="1" id="KW-1133">Transmembrane helix</keyword>
<dbReference type="EMBL" id="WBVO01000007">
    <property type="protein sequence ID" value="KAB2809824.1"/>
    <property type="molecule type" value="Genomic_DNA"/>
</dbReference>
<evidence type="ECO:0000313" key="2">
    <source>
        <dbReference type="EMBL" id="KAB2809824.1"/>
    </source>
</evidence>
<accession>A0A6N6RFH8</accession>
<organism evidence="2 3">
    <name type="scientific">Phaeocystidibacter luteus</name>
    <dbReference type="NCBI Taxonomy" id="911197"/>
    <lineage>
        <taxon>Bacteria</taxon>
        <taxon>Pseudomonadati</taxon>
        <taxon>Bacteroidota</taxon>
        <taxon>Flavobacteriia</taxon>
        <taxon>Flavobacteriales</taxon>
        <taxon>Phaeocystidibacteraceae</taxon>
        <taxon>Phaeocystidibacter</taxon>
    </lineage>
</organism>
<keyword evidence="1" id="KW-0472">Membrane</keyword>
<protein>
    <submittedName>
        <fullName evidence="2">Uncharacterized protein</fullName>
    </submittedName>
</protein>
<keyword evidence="1" id="KW-0812">Transmembrane</keyword>
<reference evidence="2 3" key="1">
    <citation type="submission" date="2019-09" db="EMBL/GenBank/DDBJ databases">
        <title>Genomes of family Cryomorphaceae.</title>
        <authorList>
            <person name="Bowman J.P."/>
        </authorList>
    </citation>
    <scope>NUCLEOTIDE SEQUENCE [LARGE SCALE GENOMIC DNA]</scope>
    <source>
        <strain evidence="2 3">LMG 25704</strain>
    </source>
</reference>
<sequence length="144" mass="16130">MRVEINNKLVRVIFLTLAIFALIVAIVAHFLGGDFLLVLIGLEVGLALGYYIYLYQIKRIFALELDSSSGELKVIYNKGGSTVTLDKSATNLTFETRKNNNHQDVEVLVIRHRGEVFRTIWPGLSGFVIDDLKALKVAHDEVVL</sequence>
<comment type="caution">
    <text evidence="2">The sequence shown here is derived from an EMBL/GenBank/DDBJ whole genome shotgun (WGS) entry which is preliminary data.</text>
</comment>
<gene>
    <name evidence="2" type="ORF">F8C67_09735</name>
</gene>
<name>A0A6N6RFH8_9FLAO</name>
<keyword evidence="3" id="KW-1185">Reference proteome</keyword>
<proteinExistence type="predicted"/>